<evidence type="ECO:0000313" key="2">
    <source>
        <dbReference type="EMBL" id="CAB1417933.1"/>
    </source>
</evidence>
<evidence type="ECO:0000256" key="1">
    <source>
        <dbReference type="SAM" id="MobiDB-lite"/>
    </source>
</evidence>
<organism evidence="2 3">
    <name type="scientific">Pleuronectes platessa</name>
    <name type="common">European plaice</name>
    <dbReference type="NCBI Taxonomy" id="8262"/>
    <lineage>
        <taxon>Eukaryota</taxon>
        <taxon>Metazoa</taxon>
        <taxon>Chordata</taxon>
        <taxon>Craniata</taxon>
        <taxon>Vertebrata</taxon>
        <taxon>Euteleostomi</taxon>
        <taxon>Actinopterygii</taxon>
        <taxon>Neopterygii</taxon>
        <taxon>Teleostei</taxon>
        <taxon>Neoteleostei</taxon>
        <taxon>Acanthomorphata</taxon>
        <taxon>Carangaria</taxon>
        <taxon>Pleuronectiformes</taxon>
        <taxon>Pleuronectoidei</taxon>
        <taxon>Pleuronectidae</taxon>
        <taxon>Pleuronectes</taxon>
    </lineage>
</organism>
<protein>
    <submittedName>
        <fullName evidence="2">Uncharacterized protein</fullName>
    </submittedName>
</protein>
<accession>A0A9N7Y9U1</accession>
<evidence type="ECO:0000313" key="3">
    <source>
        <dbReference type="Proteomes" id="UP001153269"/>
    </source>
</evidence>
<dbReference type="EMBL" id="CADEAL010000293">
    <property type="protein sequence ID" value="CAB1417933.1"/>
    <property type="molecule type" value="Genomic_DNA"/>
</dbReference>
<keyword evidence="3" id="KW-1185">Reference proteome</keyword>
<reference evidence="2" key="1">
    <citation type="submission" date="2020-03" db="EMBL/GenBank/DDBJ databases">
        <authorList>
            <person name="Weist P."/>
        </authorList>
    </citation>
    <scope>NUCLEOTIDE SEQUENCE</scope>
</reference>
<gene>
    <name evidence="2" type="ORF">PLEPLA_LOCUS5755</name>
</gene>
<dbReference type="Proteomes" id="UP001153269">
    <property type="component" value="Unassembled WGS sequence"/>
</dbReference>
<sequence>MFVFIDASSRPCQNIVPIKPSGHSLVFFECARCEGEEMTWRKGGCIERRGSSDPKWEKRRAPGSPLSPGGCYPIWEEMNRGPLAPYEVPVDRIFTEGAQRNRLCVNTNISDVSISLKRTCSYEAKSLKKVAQSPRSRLLPPDRIKQRDRDTGHDYKEKTKRRKREGLTCEPQMPRSGGTCFDLLPLGPRCKR</sequence>
<dbReference type="AlphaFoldDB" id="A0A9N7Y9U1"/>
<feature type="compositionally biased region" description="Basic and acidic residues" evidence="1">
    <location>
        <begin position="140"/>
        <end position="157"/>
    </location>
</feature>
<feature type="region of interest" description="Disordered" evidence="1">
    <location>
        <begin position="131"/>
        <end position="177"/>
    </location>
</feature>
<comment type="caution">
    <text evidence="2">The sequence shown here is derived from an EMBL/GenBank/DDBJ whole genome shotgun (WGS) entry which is preliminary data.</text>
</comment>
<name>A0A9N7Y9U1_PLEPL</name>
<proteinExistence type="predicted"/>